<dbReference type="KEGG" id="mmn:midi_00985"/>
<dbReference type="OrthoDB" id="9804126at2"/>
<comment type="subcellular location">
    <subcellularLocation>
        <location evidence="1 14">Cytoplasm</location>
    </subcellularLocation>
</comment>
<protein>
    <recommendedName>
        <fullName evidence="3 14">UDP-N-acetylmuramate--L-alanine ligase</fullName>
        <ecNumber evidence="3 14">6.3.2.8</ecNumber>
    </recommendedName>
    <alternativeName>
        <fullName evidence="14">UDP-N-acetylmuramoyl-L-alanine synthetase</fullName>
    </alternativeName>
</protein>
<dbReference type="SUPFAM" id="SSF53623">
    <property type="entry name" value="MurD-like peptide ligases, catalytic domain"/>
    <property type="match status" value="1"/>
</dbReference>
<keyword evidence="6 14" id="KW-0132">Cell division</keyword>
<dbReference type="GO" id="GO:0005737">
    <property type="term" value="C:cytoplasm"/>
    <property type="evidence" value="ECO:0007669"/>
    <property type="project" value="UniProtKB-SubCell"/>
</dbReference>
<reference evidence="18 19" key="1">
    <citation type="journal article" date="2011" name="Mol. Biol. Evol.">
        <title>Phylogenomic evidence for the presence of a flagellum and cbb3 oxidase in the free-living mitochondrial ancestor.</title>
        <authorList>
            <person name="Sassera D."/>
            <person name="Lo N."/>
            <person name="Epis S."/>
            <person name="D'Auria G."/>
            <person name="Montagna M."/>
            <person name="Comandatore F."/>
            <person name="Horner D."/>
            <person name="Pereto J."/>
            <person name="Luciano A.M."/>
            <person name="Franciosi F."/>
            <person name="Ferri E."/>
            <person name="Crotti E."/>
            <person name="Bazzocchi C."/>
            <person name="Daffonchio D."/>
            <person name="Sacchi L."/>
            <person name="Moya A."/>
            <person name="Latorre A."/>
            <person name="Bandi C."/>
        </authorList>
    </citation>
    <scope>NUCLEOTIDE SEQUENCE [LARGE SCALE GENOMIC DNA]</scope>
    <source>
        <strain evidence="18 19">IricVA</strain>
    </source>
</reference>
<dbReference type="Gene3D" id="3.40.1190.10">
    <property type="entry name" value="Mur-like, catalytic domain"/>
    <property type="match status" value="1"/>
</dbReference>
<organism evidence="18 19">
    <name type="scientific">Midichloria mitochondrii (strain IricVA)</name>
    <dbReference type="NCBI Taxonomy" id="696127"/>
    <lineage>
        <taxon>Bacteria</taxon>
        <taxon>Pseudomonadati</taxon>
        <taxon>Pseudomonadota</taxon>
        <taxon>Alphaproteobacteria</taxon>
        <taxon>Rickettsiales</taxon>
        <taxon>Candidatus Midichloriaceae</taxon>
        <taxon>Candidatus Midichloria</taxon>
    </lineage>
</organism>
<evidence type="ECO:0000256" key="5">
    <source>
        <dbReference type="ARBA" id="ARBA00022598"/>
    </source>
</evidence>
<name>F7XTQ6_MIDMI</name>
<evidence type="ECO:0000259" key="17">
    <source>
        <dbReference type="Pfam" id="PF08245"/>
    </source>
</evidence>
<keyword evidence="7 14" id="KW-0547">Nucleotide-binding</keyword>
<evidence type="ECO:0000256" key="4">
    <source>
        <dbReference type="ARBA" id="ARBA00022490"/>
    </source>
</evidence>
<dbReference type="InterPro" id="IPR013221">
    <property type="entry name" value="Mur_ligase_cen"/>
</dbReference>
<evidence type="ECO:0000256" key="3">
    <source>
        <dbReference type="ARBA" id="ARBA00012211"/>
    </source>
</evidence>
<feature type="domain" description="Mur ligase N-terminal catalytic" evidence="15">
    <location>
        <begin position="10"/>
        <end position="106"/>
    </location>
</feature>
<comment type="function">
    <text evidence="14">Cell wall formation.</text>
</comment>
<evidence type="ECO:0000313" key="18">
    <source>
        <dbReference type="EMBL" id="AEI89265.1"/>
    </source>
</evidence>
<dbReference type="EMBL" id="CP002130">
    <property type="protein sequence ID" value="AEI89265.1"/>
    <property type="molecule type" value="Genomic_DNA"/>
</dbReference>
<dbReference type="STRING" id="696127.midi_00985"/>
<dbReference type="NCBIfam" id="TIGR01082">
    <property type="entry name" value="murC"/>
    <property type="match status" value="1"/>
</dbReference>
<evidence type="ECO:0000256" key="10">
    <source>
        <dbReference type="ARBA" id="ARBA00022984"/>
    </source>
</evidence>
<dbReference type="InterPro" id="IPR005758">
    <property type="entry name" value="UDP-N-AcMur_Ala_ligase_MurC"/>
</dbReference>
<gene>
    <name evidence="14 18" type="primary">murC</name>
    <name evidence="18" type="ordered locus">midi_00985</name>
</gene>
<dbReference type="SUPFAM" id="SSF53244">
    <property type="entry name" value="MurD-like peptide ligases, peptide-binding domain"/>
    <property type="match status" value="1"/>
</dbReference>
<dbReference type="RefSeq" id="WP_013951463.1">
    <property type="nucleotide sequence ID" value="NC_015722.1"/>
</dbReference>
<dbReference type="EC" id="6.3.2.8" evidence="3 14"/>
<feature type="domain" description="Mur ligase central" evidence="17">
    <location>
        <begin position="113"/>
        <end position="302"/>
    </location>
</feature>
<keyword evidence="10 14" id="KW-0573">Peptidoglycan synthesis</keyword>
<keyword evidence="8 14" id="KW-0067">ATP-binding</keyword>
<dbReference type="Proteomes" id="UP000006639">
    <property type="component" value="Chromosome"/>
</dbReference>
<evidence type="ECO:0000256" key="6">
    <source>
        <dbReference type="ARBA" id="ARBA00022618"/>
    </source>
</evidence>
<evidence type="ECO:0000256" key="11">
    <source>
        <dbReference type="ARBA" id="ARBA00023306"/>
    </source>
</evidence>
<dbReference type="HAMAP" id="MF_00046">
    <property type="entry name" value="MurC"/>
    <property type="match status" value="1"/>
</dbReference>
<proteinExistence type="inferred from homology"/>
<dbReference type="Gene3D" id="3.40.50.720">
    <property type="entry name" value="NAD(P)-binding Rossmann-like Domain"/>
    <property type="match status" value="1"/>
</dbReference>
<dbReference type="GO" id="GO:0008763">
    <property type="term" value="F:UDP-N-acetylmuramate-L-alanine ligase activity"/>
    <property type="evidence" value="ECO:0007669"/>
    <property type="project" value="UniProtKB-UniRule"/>
</dbReference>
<sequence length="474" mass="51826">MNLKHFYNHKVHLIGIGGIGMSAIAEILSKGGVKVQGSDVSETYITEHLKKIGVEATIGHSPDNLKDASLIIRSTAIKDDHIEVVEAKKRSLKVLHRAEALAEILKGLKTVAITGTHGKSTTTALTGAICFEAGLSPIIVNGAFMKRFSSNVLTSTGNLAVIESDESDGSFLVLPSDLAVVTNMDAEHLDYYGSTERMQASYKKFILKTIDTGFCFICNDHLKLSRLSKDINNSNIITYAINTEAGIRASNIEVTENGTKFNLVFSQTFAEKFSVKSLQEKNLFLSLYGQHNVYNALAALGIGLALGISIDKIRESLKNFGGVKRRFTKVGIVDGVMIVDDYAHHPAEIQATLSVARRIAKMRSGNVIAVMQPHRYSRLLKLMDEFAASFADADFVILTEVYGAGETKIENVNSESLRDKITHNSKEVIGICRQYDELKPMLQKIAKPNDIVVTIGAGDITKWAYKLVASNSLE</sequence>
<evidence type="ECO:0000256" key="2">
    <source>
        <dbReference type="ARBA" id="ARBA00004752"/>
    </source>
</evidence>
<keyword evidence="9 14" id="KW-0133">Cell shape</keyword>
<dbReference type="InterPro" id="IPR036565">
    <property type="entry name" value="Mur-like_cat_sf"/>
</dbReference>
<evidence type="ECO:0000256" key="14">
    <source>
        <dbReference type="HAMAP-Rule" id="MF_00046"/>
    </source>
</evidence>
<dbReference type="GO" id="GO:0005524">
    <property type="term" value="F:ATP binding"/>
    <property type="evidence" value="ECO:0007669"/>
    <property type="project" value="UniProtKB-UniRule"/>
</dbReference>
<evidence type="ECO:0000256" key="7">
    <source>
        <dbReference type="ARBA" id="ARBA00022741"/>
    </source>
</evidence>
<dbReference type="HOGENOM" id="CLU_028104_2_2_5"/>
<dbReference type="SUPFAM" id="SSF51984">
    <property type="entry name" value="MurCD N-terminal domain"/>
    <property type="match status" value="1"/>
</dbReference>
<evidence type="ECO:0000259" key="16">
    <source>
        <dbReference type="Pfam" id="PF02875"/>
    </source>
</evidence>
<evidence type="ECO:0000259" key="15">
    <source>
        <dbReference type="Pfam" id="PF01225"/>
    </source>
</evidence>
<feature type="domain" description="Mur ligase C-terminal" evidence="16">
    <location>
        <begin position="325"/>
        <end position="458"/>
    </location>
</feature>
<dbReference type="Pfam" id="PF01225">
    <property type="entry name" value="Mur_ligase"/>
    <property type="match status" value="1"/>
</dbReference>
<keyword evidence="11 14" id="KW-0131">Cell cycle</keyword>
<keyword evidence="4 14" id="KW-0963">Cytoplasm</keyword>
<comment type="pathway">
    <text evidence="2 14">Cell wall biogenesis; peptidoglycan biosynthesis.</text>
</comment>
<dbReference type="GO" id="GO:0008360">
    <property type="term" value="P:regulation of cell shape"/>
    <property type="evidence" value="ECO:0007669"/>
    <property type="project" value="UniProtKB-KW"/>
</dbReference>
<dbReference type="AlphaFoldDB" id="F7XTQ6"/>
<dbReference type="UniPathway" id="UPA00219"/>
<dbReference type="GO" id="GO:0051301">
    <property type="term" value="P:cell division"/>
    <property type="evidence" value="ECO:0007669"/>
    <property type="project" value="UniProtKB-KW"/>
</dbReference>
<dbReference type="InterPro" id="IPR004101">
    <property type="entry name" value="Mur_ligase_C"/>
</dbReference>
<evidence type="ECO:0000256" key="8">
    <source>
        <dbReference type="ARBA" id="ARBA00022840"/>
    </source>
</evidence>
<evidence type="ECO:0000256" key="9">
    <source>
        <dbReference type="ARBA" id="ARBA00022960"/>
    </source>
</evidence>
<dbReference type="GO" id="GO:0071555">
    <property type="term" value="P:cell wall organization"/>
    <property type="evidence" value="ECO:0007669"/>
    <property type="project" value="UniProtKB-KW"/>
</dbReference>
<keyword evidence="12 14" id="KW-0961">Cell wall biogenesis/degradation</keyword>
<dbReference type="Pfam" id="PF08245">
    <property type="entry name" value="Mur_ligase_M"/>
    <property type="match status" value="1"/>
</dbReference>
<evidence type="ECO:0000256" key="13">
    <source>
        <dbReference type="ARBA" id="ARBA00047833"/>
    </source>
</evidence>
<evidence type="ECO:0000313" key="19">
    <source>
        <dbReference type="Proteomes" id="UP000006639"/>
    </source>
</evidence>
<keyword evidence="19" id="KW-1185">Reference proteome</keyword>
<dbReference type="InterPro" id="IPR000713">
    <property type="entry name" value="Mur_ligase_N"/>
</dbReference>
<keyword evidence="5 14" id="KW-0436">Ligase</keyword>
<comment type="catalytic activity">
    <reaction evidence="13 14">
        <text>UDP-N-acetyl-alpha-D-muramate + L-alanine + ATP = UDP-N-acetyl-alpha-D-muramoyl-L-alanine + ADP + phosphate + H(+)</text>
        <dbReference type="Rhea" id="RHEA:23372"/>
        <dbReference type="ChEBI" id="CHEBI:15378"/>
        <dbReference type="ChEBI" id="CHEBI:30616"/>
        <dbReference type="ChEBI" id="CHEBI:43474"/>
        <dbReference type="ChEBI" id="CHEBI:57972"/>
        <dbReference type="ChEBI" id="CHEBI:70757"/>
        <dbReference type="ChEBI" id="CHEBI:83898"/>
        <dbReference type="ChEBI" id="CHEBI:456216"/>
        <dbReference type="EC" id="6.3.2.8"/>
    </reaction>
</comment>
<dbReference type="Gene3D" id="3.90.190.20">
    <property type="entry name" value="Mur ligase, C-terminal domain"/>
    <property type="match status" value="1"/>
</dbReference>
<accession>F7XTQ6</accession>
<dbReference type="InterPro" id="IPR036615">
    <property type="entry name" value="Mur_ligase_C_dom_sf"/>
</dbReference>
<dbReference type="GO" id="GO:0009252">
    <property type="term" value="P:peptidoglycan biosynthetic process"/>
    <property type="evidence" value="ECO:0007669"/>
    <property type="project" value="UniProtKB-UniRule"/>
</dbReference>
<feature type="binding site" evidence="14">
    <location>
        <begin position="115"/>
        <end position="121"/>
    </location>
    <ligand>
        <name>ATP</name>
        <dbReference type="ChEBI" id="CHEBI:30616"/>
    </ligand>
</feature>
<dbReference type="InterPro" id="IPR050061">
    <property type="entry name" value="MurCDEF_pg_biosynth"/>
</dbReference>
<evidence type="ECO:0000256" key="12">
    <source>
        <dbReference type="ARBA" id="ARBA00023316"/>
    </source>
</evidence>
<evidence type="ECO:0000256" key="1">
    <source>
        <dbReference type="ARBA" id="ARBA00004496"/>
    </source>
</evidence>
<dbReference type="Pfam" id="PF02875">
    <property type="entry name" value="Mur_ligase_C"/>
    <property type="match status" value="1"/>
</dbReference>
<comment type="similarity">
    <text evidence="14">Belongs to the MurCDEF family.</text>
</comment>
<dbReference type="PANTHER" id="PTHR43445:SF3">
    <property type="entry name" value="UDP-N-ACETYLMURAMATE--L-ALANINE LIGASE"/>
    <property type="match status" value="1"/>
</dbReference>
<dbReference type="PANTHER" id="PTHR43445">
    <property type="entry name" value="UDP-N-ACETYLMURAMATE--L-ALANINE LIGASE-RELATED"/>
    <property type="match status" value="1"/>
</dbReference>